<sequence>MAAPEILNLFETRRGRYVHGFFIARGSTRRTGWEECARRLSDKASLETRLSLIAQTWVQLCAHLKAVQPLTRATSVIPAISPQWARLAPFDEEDLDSPFETLADPTDSGACARRRQFPSDNLPVIGSAPIAHNPDRRRRKGGLLNNPSTGLRIDFTSEEGFRQNAKKNKKNNAAKANNNNSNKNNNVDNGAKKEEDAGEANNGDASGNAPGGDAGSGDGGGGDDKKDDDKKEEVKEEVKEEEKKEEKEEEKKEEKKEEAEPIDDWGEFTGGSKKKKKKKGAVVVDPPPAPDPPVVVEEKAADPAPPAVESGPGGFQSFSDIKLDDKRAADAQPSTTGTKSSPFGGWAPTSFLSSWGLAGSRSSVKAKDSVEDVSSDNKTSKPQKDDSPSFSFGATADGAGGNGQETKPADNEANDLGFSTTKTKTKKKKKASVWDDLEPEPEPVVEAPAPAPDPPDVLEEVDAFSISSKKSKSKKEPSIAEEPNLEGFKGSDSAWDFWGAKKKTKAPVFLDEPKPSDPEPDPELDPPAGPKTAGSDGVDNGADPEWGWGGATTTKKSKKNKGKIGIADEPPKDPEPEPIPEPDPAPDVTGDDFWGSVGTKKSKKKSKVSEPEPKIERQPTPEPEPIWGLSKKDKKSKKKVAAEPDPPKAPEPEPEPEARARARARTRTGTGTRAGTRASAGTRKRGERPMGLVDLKEKKRRKPG</sequence>
<accession>A0ACB7P7L1</accession>
<evidence type="ECO:0000313" key="1">
    <source>
        <dbReference type="EMBL" id="KAH6631425.1"/>
    </source>
</evidence>
<proteinExistence type="predicted"/>
<gene>
    <name evidence="1" type="ORF">F5144DRAFT_218233</name>
</gene>
<dbReference type="EMBL" id="JAGIZQ010000004">
    <property type="protein sequence ID" value="KAH6631425.1"/>
    <property type="molecule type" value="Genomic_DNA"/>
</dbReference>
<name>A0ACB7P7L1_9PEZI</name>
<comment type="caution">
    <text evidence="1">The sequence shown here is derived from an EMBL/GenBank/DDBJ whole genome shotgun (WGS) entry which is preliminary data.</text>
</comment>
<evidence type="ECO:0000313" key="2">
    <source>
        <dbReference type="Proteomes" id="UP000724584"/>
    </source>
</evidence>
<dbReference type="Proteomes" id="UP000724584">
    <property type="component" value="Unassembled WGS sequence"/>
</dbReference>
<organism evidence="1 2">
    <name type="scientific">Chaetomium tenue</name>
    <dbReference type="NCBI Taxonomy" id="1854479"/>
    <lineage>
        <taxon>Eukaryota</taxon>
        <taxon>Fungi</taxon>
        <taxon>Dikarya</taxon>
        <taxon>Ascomycota</taxon>
        <taxon>Pezizomycotina</taxon>
        <taxon>Sordariomycetes</taxon>
        <taxon>Sordariomycetidae</taxon>
        <taxon>Sordariales</taxon>
        <taxon>Chaetomiaceae</taxon>
        <taxon>Chaetomium</taxon>
    </lineage>
</organism>
<reference evidence="1 2" key="1">
    <citation type="journal article" date="2021" name="Nat. Commun.">
        <title>Genetic determinants of endophytism in the Arabidopsis root mycobiome.</title>
        <authorList>
            <person name="Mesny F."/>
            <person name="Miyauchi S."/>
            <person name="Thiergart T."/>
            <person name="Pickel B."/>
            <person name="Atanasova L."/>
            <person name="Karlsson M."/>
            <person name="Huettel B."/>
            <person name="Barry K.W."/>
            <person name="Haridas S."/>
            <person name="Chen C."/>
            <person name="Bauer D."/>
            <person name="Andreopoulos W."/>
            <person name="Pangilinan J."/>
            <person name="LaButti K."/>
            <person name="Riley R."/>
            <person name="Lipzen A."/>
            <person name="Clum A."/>
            <person name="Drula E."/>
            <person name="Henrissat B."/>
            <person name="Kohler A."/>
            <person name="Grigoriev I.V."/>
            <person name="Martin F.M."/>
            <person name="Hacquard S."/>
        </authorList>
    </citation>
    <scope>NUCLEOTIDE SEQUENCE [LARGE SCALE GENOMIC DNA]</scope>
    <source>
        <strain evidence="1 2">MPI-SDFR-AT-0079</strain>
    </source>
</reference>
<keyword evidence="2" id="KW-1185">Reference proteome</keyword>
<protein>
    <submittedName>
        <fullName evidence="1">Uncharacterized protein</fullName>
    </submittedName>
</protein>